<evidence type="ECO:0000313" key="3">
    <source>
        <dbReference type="Proteomes" id="UP000247792"/>
    </source>
</evidence>
<protein>
    <submittedName>
        <fullName evidence="2">Uncharacterized protein</fullName>
    </submittedName>
</protein>
<sequence length="241" mass="26510">MSILLSILVLVLAVSLLVVWIRWRRAAQADYIRSYMFPPGLLERLHKQRPDLALKDQQLVARALRQFFLVYLKSGFKHISMPSQVVDDLWHEFILYTKNYEQFCTKAFGRYMHHTPAAVLGASQRSNEGLRRTWWFACLEENINPRRATRLPLLFALDAKWNIADGFRYEPNCSALRSNGDGTVYCGGDFYGAGSSDTSYDFGDGQHTGGSSIDSNGGSDSGGDSSGCSGGCGGGCGGGGD</sequence>
<proteinExistence type="predicted"/>
<name>A0A318JM38_9BURK</name>
<dbReference type="OrthoDB" id="278697at2"/>
<keyword evidence="3" id="KW-1185">Reference proteome</keyword>
<dbReference type="EMBL" id="QJKB01000002">
    <property type="protein sequence ID" value="PXX45011.1"/>
    <property type="molecule type" value="Genomic_DNA"/>
</dbReference>
<feature type="compositionally biased region" description="Gly residues" evidence="1">
    <location>
        <begin position="219"/>
        <end position="241"/>
    </location>
</feature>
<reference evidence="2 3" key="1">
    <citation type="submission" date="2018-05" db="EMBL/GenBank/DDBJ databases">
        <title>Genomic Encyclopedia of Type Strains, Phase IV (KMG-IV): sequencing the most valuable type-strain genomes for metagenomic binning, comparative biology and taxonomic classification.</title>
        <authorList>
            <person name="Goeker M."/>
        </authorList>
    </citation>
    <scope>NUCLEOTIDE SEQUENCE [LARGE SCALE GENOMIC DNA]</scope>
    <source>
        <strain evidence="2 3">DSM 19792</strain>
    </source>
</reference>
<evidence type="ECO:0000313" key="2">
    <source>
        <dbReference type="EMBL" id="PXX45011.1"/>
    </source>
</evidence>
<dbReference type="RefSeq" id="WP_110254491.1">
    <property type="nucleotide sequence ID" value="NZ_QJKB01000002.1"/>
</dbReference>
<dbReference type="PIRSF" id="PIRSF032817">
    <property type="entry name" value="UCP032817"/>
    <property type="match status" value="1"/>
</dbReference>
<accession>A0A318JM38</accession>
<dbReference type="AlphaFoldDB" id="A0A318JM38"/>
<dbReference type="InterPro" id="IPR017008">
    <property type="entry name" value="UCP032817-like"/>
</dbReference>
<feature type="region of interest" description="Disordered" evidence="1">
    <location>
        <begin position="202"/>
        <end position="241"/>
    </location>
</feature>
<organism evidence="2 3">
    <name type="scientific">Undibacterium pigrum</name>
    <dbReference type="NCBI Taxonomy" id="401470"/>
    <lineage>
        <taxon>Bacteria</taxon>
        <taxon>Pseudomonadati</taxon>
        <taxon>Pseudomonadota</taxon>
        <taxon>Betaproteobacteria</taxon>
        <taxon>Burkholderiales</taxon>
        <taxon>Oxalobacteraceae</taxon>
        <taxon>Undibacterium</taxon>
    </lineage>
</organism>
<comment type="caution">
    <text evidence="2">The sequence shown here is derived from an EMBL/GenBank/DDBJ whole genome shotgun (WGS) entry which is preliminary data.</text>
</comment>
<feature type="compositionally biased region" description="Low complexity" evidence="1">
    <location>
        <begin position="209"/>
        <end position="218"/>
    </location>
</feature>
<evidence type="ECO:0000256" key="1">
    <source>
        <dbReference type="SAM" id="MobiDB-lite"/>
    </source>
</evidence>
<gene>
    <name evidence="2" type="ORF">DFR42_102223</name>
</gene>
<dbReference type="Proteomes" id="UP000247792">
    <property type="component" value="Unassembled WGS sequence"/>
</dbReference>